<protein>
    <submittedName>
        <fullName evidence="1">Uncharacterized protein</fullName>
    </submittedName>
</protein>
<keyword evidence="2" id="KW-1185">Reference proteome</keyword>
<reference evidence="1" key="1">
    <citation type="submission" date="2022-07" db="EMBL/GenBank/DDBJ databases">
        <title>Genome Sequence of Phlebia brevispora.</title>
        <authorList>
            <person name="Buettner E."/>
        </authorList>
    </citation>
    <scope>NUCLEOTIDE SEQUENCE</scope>
    <source>
        <strain evidence="1">MPL23</strain>
    </source>
</reference>
<dbReference type="EMBL" id="JANHOG010000757">
    <property type="protein sequence ID" value="KAJ3551759.1"/>
    <property type="molecule type" value="Genomic_DNA"/>
</dbReference>
<evidence type="ECO:0000313" key="2">
    <source>
        <dbReference type="Proteomes" id="UP001148662"/>
    </source>
</evidence>
<name>A0ACC1T2M4_9APHY</name>
<organism evidence="1 2">
    <name type="scientific">Phlebia brevispora</name>
    <dbReference type="NCBI Taxonomy" id="194682"/>
    <lineage>
        <taxon>Eukaryota</taxon>
        <taxon>Fungi</taxon>
        <taxon>Dikarya</taxon>
        <taxon>Basidiomycota</taxon>
        <taxon>Agaricomycotina</taxon>
        <taxon>Agaricomycetes</taxon>
        <taxon>Polyporales</taxon>
        <taxon>Meruliaceae</taxon>
        <taxon>Phlebia</taxon>
    </lineage>
</organism>
<evidence type="ECO:0000313" key="1">
    <source>
        <dbReference type="EMBL" id="KAJ3551759.1"/>
    </source>
</evidence>
<comment type="caution">
    <text evidence="1">The sequence shown here is derived from an EMBL/GenBank/DDBJ whole genome shotgun (WGS) entry which is preliminary data.</text>
</comment>
<proteinExistence type="predicted"/>
<dbReference type="Proteomes" id="UP001148662">
    <property type="component" value="Unassembled WGS sequence"/>
</dbReference>
<accession>A0ACC1T2M4</accession>
<gene>
    <name evidence="1" type="ORF">NM688_g4521</name>
</gene>
<sequence length="1273" mass="144698">MVDYASPSIALIRARYLLPRPSYSLTSAFLRPPSIPPLPSPPGHAFVVRVRVRHHQDRPELWRVGSASSMTRGYHISLTFAYVGLNQSETRCVDRDDFNFIFVMLRIHAIKVPYVGVVLEFPVGATVLILPVIFSDSELQCYIGRFRMNDLPDSRKLPGVAAEDTQEACGADCVHDVQQGTEIQGRACCHSYALSRFPDEGLARAFSLSRSSSSKSEDLKPPQDAGSDDAPQLEEDGQATDGGVDDPGPCQTAEYETKKDDGGTTGANTGARTAPTLSSRIYDFQHNYARDAMEVLYYEDATLSAFPSCCLCARDPKRCTPSPDSVYRCSDCFHRPILCKECILQSHNDMPFHSVRRLTRGDRFWAKCSLGELGLIVNLGHEGKRCDRALYDRWMTVVHSRGVHRIRVRFCSCTPPFGKPTPDFVQLIHTGLWPATWKVPTTAFTFDVLRLFRLLSVQAHTNAHDFMQCLLRLTDDLFPGDCEDRYDEFLMAVRQFNYLELCRRHNQEPKADAEHGSLATLCPCCPHIGINIDPKWKDRKADIDYLDWFFYAVDGNFVSNQKEKRRDLNDFPLSMGAAYFAHERETAKYIASLGPLKVEHSTCHKFVAMGYAGHFGAVSGTIGVTCARHMFILPGGGVDLQKGERFANADYAVLSGTQKHMGLSCFVSAYDINCQYRIRWYIRTEELLKRRHEFKHLKYFFSPTLKHLTGIGKFHLPAHAPQCRYKYSFRYLRGVGMTDGEAVERVWSGLNGISLRTREMASGHRHDTINDFHEYKNTERTHRTPDHLARKLADAMKMLETAKGHLETLEYQVITNKEHKLGPEKLQEWKLEEKEWLAKVAQKDANGNQHMKDTLANPYDASETVRLSQKALTNEPLLHEIKTPLSHGLFTVIEKGIELQETKAAVLVELSEYGDSSPEANKEMMFFAGVLRTTYNAPAAHDDTSEDQSNRKRKGKRATATPKKKSKSSPSDQPQPAQVSTAPGSDKHQAIRDHLILKTAVSVEYNLRRAKAAEQLDDLRAHLITYYGVMKVKYNVHGQGLVTRAQGAAKRQWKSMRAAVDAYRCTYSALRALGMEEGDPVFKELRQSDIQPFTMYSADEELAAMRAKLGESKVLPSWLWERWDFISSSRDDSHRACFVEGQEQYLKVVMRTDRSAFPAFRVYWFRSSASKSQWEEEVRLLEEEMRRTVRFFKYYKKMWSCTALKCELFGKLGRAAYAWKEVHRYERLLDRCRAKFDKNVVNVVSTSSAVLVASVSSPTRRQDDVECPYEPEC</sequence>